<dbReference type="SUPFAM" id="SSF46689">
    <property type="entry name" value="Homeodomain-like"/>
    <property type="match status" value="1"/>
</dbReference>
<gene>
    <name evidence="1" type="ORF">ACFO7U_16615</name>
</gene>
<organism evidence="1 2">
    <name type="scientific">Dietzia aurantiaca</name>
    <dbReference type="NCBI Taxonomy" id="983873"/>
    <lineage>
        <taxon>Bacteria</taxon>
        <taxon>Bacillati</taxon>
        <taxon>Actinomycetota</taxon>
        <taxon>Actinomycetes</taxon>
        <taxon>Mycobacteriales</taxon>
        <taxon>Dietziaceae</taxon>
        <taxon>Dietzia</taxon>
    </lineage>
</organism>
<dbReference type="Gene3D" id="1.10.357.10">
    <property type="entry name" value="Tetracycline Repressor, domain 2"/>
    <property type="match status" value="1"/>
</dbReference>
<protein>
    <submittedName>
        <fullName evidence="1">TetR/AcrR family transcriptional regulator</fullName>
    </submittedName>
</protein>
<dbReference type="EMBL" id="JBHSHP010000060">
    <property type="protein sequence ID" value="MFC4756396.1"/>
    <property type="molecule type" value="Genomic_DNA"/>
</dbReference>
<evidence type="ECO:0000313" key="2">
    <source>
        <dbReference type="Proteomes" id="UP001595836"/>
    </source>
</evidence>
<keyword evidence="2" id="KW-1185">Reference proteome</keyword>
<sequence>MEDRRMLIADSAIEVVARDGIRALTHRAVDSEAGLPSGSTSYYCRTRAQLVGLTVDRVTSLLRGFVEVSGIQELASTNADDVLGVLSRMIEALLADYRGELAARSALIIELSGKEDTTDLVSSLLDPSDLTNALDATGMREPAVAAMDLLAVFEGLIWERTVGRLAGRAVDRAHDSELLSAALARHEHRGPRNLFGLRR</sequence>
<reference evidence="2" key="1">
    <citation type="journal article" date="2019" name="Int. J. Syst. Evol. Microbiol.">
        <title>The Global Catalogue of Microorganisms (GCM) 10K type strain sequencing project: providing services to taxonomists for standard genome sequencing and annotation.</title>
        <authorList>
            <consortium name="The Broad Institute Genomics Platform"/>
            <consortium name="The Broad Institute Genome Sequencing Center for Infectious Disease"/>
            <person name="Wu L."/>
            <person name="Ma J."/>
        </authorList>
    </citation>
    <scope>NUCLEOTIDE SEQUENCE [LARGE SCALE GENOMIC DNA]</scope>
    <source>
        <strain evidence="2">JCM 11882</strain>
    </source>
</reference>
<proteinExistence type="predicted"/>
<evidence type="ECO:0000313" key="1">
    <source>
        <dbReference type="EMBL" id="MFC4756396.1"/>
    </source>
</evidence>
<comment type="caution">
    <text evidence="1">The sequence shown here is derived from an EMBL/GenBank/DDBJ whole genome shotgun (WGS) entry which is preliminary data.</text>
</comment>
<dbReference type="Proteomes" id="UP001595836">
    <property type="component" value="Unassembled WGS sequence"/>
</dbReference>
<dbReference type="InterPro" id="IPR009057">
    <property type="entry name" value="Homeodomain-like_sf"/>
</dbReference>
<dbReference type="RefSeq" id="WP_344993007.1">
    <property type="nucleotide sequence ID" value="NZ_BAABCD010000020.1"/>
</dbReference>
<accession>A0ABV9PYG2</accession>
<name>A0ABV9PYG2_9ACTN</name>